<dbReference type="GO" id="GO:0000502">
    <property type="term" value="C:proteasome complex"/>
    <property type="evidence" value="ECO:0007669"/>
    <property type="project" value="UniProtKB-KW"/>
</dbReference>
<sequence>MAMTLVDAGGDGGDGGGGSTVVEVNVSKVSISQGGDLVEMEMTLLPKLLSDGTEVSV</sequence>
<gene>
    <name evidence="1" type="ORF">M6B38_232515</name>
</gene>
<name>A0AAX6DRH2_IRIPA</name>
<reference evidence="1" key="2">
    <citation type="submission" date="2023-04" db="EMBL/GenBank/DDBJ databases">
        <authorList>
            <person name="Bruccoleri R.E."/>
            <person name="Oakeley E.J."/>
            <person name="Faust A.-M."/>
            <person name="Dessus-Babus S."/>
            <person name="Altorfer M."/>
            <person name="Burckhardt D."/>
            <person name="Oertli M."/>
            <person name="Naumann U."/>
            <person name="Petersen F."/>
            <person name="Wong J."/>
        </authorList>
    </citation>
    <scope>NUCLEOTIDE SEQUENCE</scope>
    <source>
        <strain evidence="1">GSM-AAB239-AS_SAM_17_03QT</strain>
        <tissue evidence="1">Leaf</tissue>
    </source>
</reference>
<comment type="caution">
    <text evidence="1">The sequence shown here is derived from an EMBL/GenBank/DDBJ whole genome shotgun (WGS) entry which is preliminary data.</text>
</comment>
<keyword evidence="2" id="KW-1185">Reference proteome</keyword>
<organism evidence="1 2">
    <name type="scientific">Iris pallida</name>
    <name type="common">Sweet iris</name>
    <dbReference type="NCBI Taxonomy" id="29817"/>
    <lineage>
        <taxon>Eukaryota</taxon>
        <taxon>Viridiplantae</taxon>
        <taxon>Streptophyta</taxon>
        <taxon>Embryophyta</taxon>
        <taxon>Tracheophyta</taxon>
        <taxon>Spermatophyta</taxon>
        <taxon>Magnoliopsida</taxon>
        <taxon>Liliopsida</taxon>
        <taxon>Asparagales</taxon>
        <taxon>Iridaceae</taxon>
        <taxon>Iridoideae</taxon>
        <taxon>Irideae</taxon>
        <taxon>Iris</taxon>
    </lineage>
</organism>
<dbReference type="AlphaFoldDB" id="A0AAX6DRH2"/>
<evidence type="ECO:0000313" key="1">
    <source>
        <dbReference type="EMBL" id="KAJ6794427.1"/>
    </source>
</evidence>
<keyword evidence="1" id="KW-0647">Proteasome</keyword>
<evidence type="ECO:0000313" key="2">
    <source>
        <dbReference type="Proteomes" id="UP001140949"/>
    </source>
</evidence>
<protein>
    <submittedName>
        <fullName evidence="1">Proteasome activator subunit 4</fullName>
    </submittedName>
</protein>
<dbReference type="Proteomes" id="UP001140949">
    <property type="component" value="Unassembled WGS sequence"/>
</dbReference>
<dbReference type="EMBL" id="JANAVB010042419">
    <property type="protein sequence ID" value="KAJ6794427.1"/>
    <property type="molecule type" value="Genomic_DNA"/>
</dbReference>
<reference evidence="1" key="1">
    <citation type="journal article" date="2023" name="GigaByte">
        <title>Genome assembly of the bearded iris, Iris pallida Lam.</title>
        <authorList>
            <person name="Bruccoleri R.E."/>
            <person name="Oakeley E.J."/>
            <person name="Faust A.M.E."/>
            <person name="Altorfer M."/>
            <person name="Dessus-Babus S."/>
            <person name="Burckhardt D."/>
            <person name="Oertli M."/>
            <person name="Naumann U."/>
            <person name="Petersen F."/>
            <person name="Wong J."/>
        </authorList>
    </citation>
    <scope>NUCLEOTIDE SEQUENCE</scope>
    <source>
        <strain evidence="1">GSM-AAB239-AS_SAM_17_03QT</strain>
    </source>
</reference>
<accession>A0AAX6DRH2</accession>
<proteinExistence type="predicted"/>